<dbReference type="GO" id="GO:0000209">
    <property type="term" value="P:protein polyubiquitination"/>
    <property type="evidence" value="ECO:0007669"/>
    <property type="project" value="TreeGrafter"/>
</dbReference>
<dbReference type="PANTHER" id="PTHR13252">
    <property type="entry name" value="F-BOX ONLY PROTEIN 28"/>
    <property type="match status" value="1"/>
</dbReference>
<proteinExistence type="predicted"/>
<protein>
    <recommendedName>
        <fullName evidence="5">F-box only protein 28</fullName>
    </recommendedName>
</protein>
<comment type="caution">
    <text evidence="3">The sequence shown here is derived from an EMBL/GenBank/DDBJ whole genome shotgun (WGS) entry which is preliminary data.</text>
</comment>
<dbReference type="EMBL" id="VSWD01000009">
    <property type="protein sequence ID" value="KAK3093142.1"/>
    <property type="molecule type" value="Genomic_DNA"/>
</dbReference>
<organism evidence="3 4">
    <name type="scientific">Pinctada imbricata</name>
    <name type="common">Atlantic pearl-oyster</name>
    <name type="synonym">Pinctada martensii</name>
    <dbReference type="NCBI Taxonomy" id="66713"/>
    <lineage>
        <taxon>Eukaryota</taxon>
        <taxon>Metazoa</taxon>
        <taxon>Spiralia</taxon>
        <taxon>Lophotrochozoa</taxon>
        <taxon>Mollusca</taxon>
        <taxon>Bivalvia</taxon>
        <taxon>Autobranchia</taxon>
        <taxon>Pteriomorphia</taxon>
        <taxon>Pterioida</taxon>
        <taxon>Pterioidea</taxon>
        <taxon>Pteriidae</taxon>
        <taxon>Pinctada</taxon>
    </lineage>
</organism>
<name>A0AA88XWH2_PINIB</name>
<evidence type="ECO:0000313" key="3">
    <source>
        <dbReference type="EMBL" id="KAK3093142.1"/>
    </source>
</evidence>
<feature type="non-terminal residue" evidence="3">
    <location>
        <position position="1"/>
    </location>
</feature>
<dbReference type="Proteomes" id="UP001186944">
    <property type="component" value="Unassembled WGS sequence"/>
</dbReference>
<sequence length="302" mass="34985">VCKRFNKWSERLLNAGFSKVDKLHAQTQKHVKSQLPRRESERRNHTLARHVDILSAIETRLSLLGMTYMRYIDMGLCCFIPGKVLDELFRILNSLQDTKQPPRAHEFLQELRDISSMAMEHFEEKIAPALKNKMPAVTLPFPFGDCTSPESSQGSPMPLTVTTPQRGLLLRQEIVRLQNQMRSQMGSNRELRKDLNDLRGRHFELQKKSTKQEKKIQTQTRQLSDLSKKILEYDQKFSDLYSEISRMKNDSENSEASTSSAILPVEDTSNLKRKQLSDIRRRDGLKRKCLHDDVSSKKSKKS</sequence>
<evidence type="ECO:0000256" key="1">
    <source>
        <dbReference type="SAM" id="Coils"/>
    </source>
</evidence>
<dbReference type="PANTHER" id="PTHR13252:SF9">
    <property type="entry name" value="F-BOX ONLY PROTEIN 28"/>
    <property type="match status" value="1"/>
</dbReference>
<dbReference type="AlphaFoldDB" id="A0AA88XWH2"/>
<keyword evidence="1" id="KW-0175">Coiled coil</keyword>
<feature type="region of interest" description="Disordered" evidence="2">
    <location>
        <begin position="247"/>
        <end position="302"/>
    </location>
</feature>
<gene>
    <name evidence="3" type="ORF">FSP39_011712</name>
</gene>
<keyword evidence="4" id="KW-1185">Reference proteome</keyword>
<reference evidence="3" key="1">
    <citation type="submission" date="2019-08" db="EMBL/GenBank/DDBJ databases">
        <title>The improved chromosome-level genome for the pearl oyster Pinctada fucata martensii using PacBio sequencing and Hi-C.</title>
        <authorList>
            <person name="Zheng Z."/>
        </authorList>
    </citation>
    <scope>NUCLEOTIDE SEQUENCE</scope>
    <source>
        <strain evidence="3">ZZ-2019</strain>
        <tissue evidence="3">Adductor muscle</tissue>
    </source>
</reference>
<evidence type="ECO:0008006" key="5">
    <source>
        <dbReference type="Google" id="ProtNLM"/>
    </source>
</evidence>
<evidence type="ECO:0000256" key="2">
    <source>
        <dbReference type="SAM" id="MobiDB-lite"/>
    </source>
</evidence>
<evidence type="ECO:0000313" key="4">
    <source>
        <dbReference type="Proteomes" id="UP001186944"/>
    </source>
</evidence>
<dbReference type="InterPro" id="IPR039719">
    <property type="entry name" value="FBXO28"/>
</dbReference>
<feature type="coiled-coil region" evidence="1">
    <location>
        <begin position="174"/>
        <end position="236"/>
    </location>
</feature>
<accession>A0AA88XWH2</accession>